<dbReference type="EMBL" id="BSYI01000016">
    <property type="protein sequence ID" value="GMG83166.1"/>
    <property type="molecule type" value="Genomic_DNA"/>
</dbReference>
<protein>
    <submittedName>
        <fullName evidence="1">Uncharacterized protein</fullName>
    </submittedName>
</protein>
<gene>
    <name evidence="1" type="ORF">LNKW23_23790</name>
</gene>
<proteinExistence type="predicted"/>
<comment type="caution">
    <text evidence="1">The sequence shown here is derived from an EMBL/GenBank/DDBJ whole genome shotgun (WGS) entry which is preliminary data.</text>
</comment>
<accession>A0ABQ6LQR6</accession>
<evidence type="ECO:0000313" key="2">
    <source>
        <dbReference type="Proteomes" id="UP001239909"/>
    </source>
</evidence>
<reference evidence="1 2" key="1">
    <citation type="submission" date="2023-04" db="EMBL/GenBank/DDBJ databases">
        <title>Marinoamorphus aggregata gen. nov., sp. Nov., isolate from tissue of brittle star Ophioplocus japonicus.</title>
        <authorList>
            <person name="Kawano K."/>
            <person name="Sawayama S."/>
            <person name="Nakagawa S."/>
        </authorList>
    </citation>
    <scope>NUCLEOTIDE SEQUENCE [LARGE SCALE GENOMIC DNA]</scope>
    <source>
        <strain evidence="1 2">NKW23</strain>
    </source>
</reference>
<organism evidence="1 2">
    <name type="scientific">Paralimibaculum aggregatum</name>
    <dbReference type="NCBI Taxonomy" id="3036245"/>
    <lineage>
        <taxon>Bacteria</taxon>
        <taxon>Pseudomonadati</taxon>
        <taxon>Pseudomonadota</taxon>
        <taxon>Alphaproteobacteria</taxon>
        <taxon>Rhodobacterales</taxon>
        <taxon>Paracoccaceae</taxon>
        <taxon>Paralimibaculum</taxon>
    </lineage>
</organism>
<dbReference type="Proteomes" id="UP001239909">
    <property type="component" value="Unassembled WGS sequence"/>
</dbReference>
<evidence type="ECO:0000313" key="1">
    <source>
        <dbReference type="EMBL" id="GMG83166.1"/>
    </source>
</evidence>
<keyword evidence="2" id="KW-1185">Reference proteome</keyword>
<sequence>MANRGALAAGVHIAKGRLCHDAAALIGGQPDTGVRRPVWIVAGMRGTGGGPGGRAFAGLPAISGLLPADGEALLRNTTGAAQAGPMEDPPKRATVDRWACRGRGAPGLQSRCAAFLPQKMSLRIGRAVDQPASR</sequence>
<name>A0ABQ6LQR6_9RHOB</name>